<evidence type="ECO:0000256" key="1">
    <source>
        <dbReference type="SAM" id="MobiDB-lite"/>
    </source>
</evidence>
<evidence type="ECO:0000313" key="2">
    <source>
        <dbReference type="EMBL" id="KAB0374413.1"/>
    </source>
</evidence>
<dbReference type="InterPro" id="IPR021156">
    <property type="entry name" value="TF_A-like/BEX"/>
</dbReference>
<feature type="compositionally biased region" description="Basic and acidic residues" evidence="1">
    <location>
        <begin position="89"/>
        <end position="109"/>
    </location>
</feature>
<accession>A0A5N3XLA1</accession>
<evidence type="ECO:0000313" key="3">
    <source>
        <dbReference type="Proteomes" id="UP000326062"/>
    </source>
</evidence>
<feature type="compositionally biased region" description="Basic and acidic residues" evidence="1">
    <location>
        <begin position="69"/>
        <end position="79"/>
    </location>
</feature>
<feature type="compositionally biased region" description="Basic and acidic residues" evidence="1">
    <location>
        <begin position="19"/>
        <end position="59"/>
    </location>
</feature>
<gene>
    <name evidence="2" type="ORF">FD755_014669</name>
</gene>
<name>A0A5N3XLA1_MUNRE</name>
<organism evidence="2 3">
    <name type="scientific">Muntiacus reevesi</name>
    <name type="common">Reeves' muntjac</name>
    <name type="synonym">Cervus reevesi</name>
    <dbReference type="NCBI Taxonomy" id="9886"/>
    <lineage>
        <taxon>Eukaryota</taxon>
        <taxon>Metazoa</taxon>
        <taxon>Chordata</taxon>
        <taxon>Craniata</taxon>
        <taxon>Vertebrata</taxon>
        <taxon>Euteleostomi</taxon>
        <taxon>Mammalia</taxon>
        <taxon>Eutheria</taxon>
        <taxon>Laurasiatheria</taxon>
        <taxon>Artiodactyla</taxon>
        <taxon>Ruminantia</taxon>
        <taxon>Pecora</taxon>
        <taxon>Cervidae</taxon>
        <taxon>Muntiacinae</taxon>
        <taxon>Muntiacus</taxon>
    </lineage>
</organism>
<dbReference type="AlphaFoldDB" id="A0A5N3XLA1"/>
<feature type="region of interest" description="Disordered" evidence="1">
    <location>
        <begin position="155"/>
        <end position="177"/>
    </location>
</feature>
<feature type="region of interest" description="Disordered" evidence="1">
    <location>
        <begin position="1"/>
        <end position="109"/>
    </location>
</feature>
<comment type="caution">
    <text evidence="2">The sequence shown here is derived from an EMBL/GenBank/DDBJ whole genome shotgun (WGS) entry which is preliminary data.</text>
</comment>
<keyword evidence="3" id="KW-1185">Reference proteome</keyword>
<protein>
    <recommendedName>
        <fullName evidence="4">Transcription elongation factor A protein-like 4</fullName>
    </recommendedName>
</protein>
<dbReference type="Proteomes" id="UP000326062">
    <property type="component" value="Chromosome 7"/>
</dbReference>
<sequence length="177" mass="20187">MENREESLDVAKAGVACTVEDKEKLEDKGRTDHKGKMEDEEILKDKERSERETKLKEGNPESQGMPVKSEGELKEDKPASEPGAIRKHSPGEDVPRKAKRETNKRAGSKCLKEYKEMIREFDKMARVEDEAKKTRQKLKEFTWMQASLQDPFYLRGPGELRGGSRAPQRGLEDIPSV</sequence>
<dbReference type="EMBL" id="VCEB01000008">
    <property type="protein sequence ID" value="KAB0374413.1"/>
    <property type="molecule type" value="Genomic_DNA"/>
</dbReference>
<proteinExistence type="predicted"/>
<evidence type="ECO:0008006" key="4">
    <source>
        <dbReference type="Google" id="ProtNLM"/>
    </source>
</evidence>
<dbReference type="Pfam" id="PF04538">
    <property type="entry name" value="BEX"/>
    <property type="match status" value="1"/>
</dbReference>
<reference evidence="2 3" key="1">
    <citation type="submission" date="2019-06" db="EMBL/GenBank/DDBJ databases">
        <title>Discovery of a novel chromosome fission-fusion reversal in muntjac.</title>
        <authorList>
            <person name="Mudd A.B."/>
            <person name="Bredeson J.V."/>
            <person name="Baum R."/>
            <person name="Hockemeyer D."/>
            <person name="Rokhsar D.S."/>
        </authorList>
    </citation>
    <scope>NUCLEOTIDE SEQUENCE [LARGE SCALE GENOMIC DNA]</scope>
    <source>
        <strain evidence="2">UCam_UCB_Mr</strain>
        <tissue evidence="2">Fibroblast cell line</tissue>
    </source>
</reference>